<accession>A0A8D9AX73</accession>
<sequence>MFPYNGGLGHWGFTYNVHFHNQSVLVFLKPSIVLLLGATRKQVRTLKGISVMAIGHGKCTGTTSSIECNKRSWVYPLHWFFLATHGHIGHVSTSLQINVKCSNI</sequence>
<organism evidence="1">
    <name type="scientific">Cacopsylla melanoneura</name>
    <dbReference type="NCBI Taxonomy" id="428564"/>
    <lineage>
        <taxon>Eukaryota</taxon>
        <taxon>Metazoa</taxon>
        <taxon>Ecdysozoa</taxon>
        <taxon>Arthropoda</taxon>
        <taxon>Hexapoda</taxon>
        <taxon>Insecta</taxon>
        <taxon>Pterygota</taxon>
        <taxon>Neoptera</taxon>
        <taxon>Paraneoptera</taxon>
        <taxon>Hemiptera</taxon>
        <taxon>Sternorrhyncha</taxon>
        <taxon>Psylloidea</taxon>
        <taxon>Psyllidae</taxon>
        <taxon>Psyllinae</taxon>
        <taxon>Cacopsylla</taxon>
    </lineage>
</organism>
<protein>
    <submittedName>
        <fullName evidence="1">Uncharacterized protein</fullName>
    </submittedName>
</protein>
<dbReference type="EMBL" id="HBUF01589469">
    <property type="protein sequence ID" value="CAG6772854.1"/>
    <property type="molecule type" value="Transcribed_RNA"/>
</dbReference>
<name>A0A8D9AX73_9HEMI</name>
<dbReference type="EMBL" id="HBUF01589471">
    <property type="protein sequence ID" value="CAG6772856.1"/>
    <property type="molecule type" value="Transcribed_RNA"/>
</dbReference>
<reference evidence="1" key="1">
    <citation type="submission" date="2021-05" db="EMBL/GenBank/DDBJ databases">
        <authorList>
            <person name="Alioto T."/>
            <person name="Alioto T."/>
            <person name="Gomez Garrido J."/>
        </authorList>
    </citation>
    <scope>NUCLEOTIDE SEQUENCE</scope>
</reference>
<proteinExistence type="predicted"/>
<evidence type="ECO:0000313" key="1">
    <source>
        <dbReference type="EMBL" id="CAG6772854.1"/>
    </source>
</evidence>
<dbReference type="AlphaFoldDB" id="A0A8D9AX73"/>